<dbReference type="EMBL" id="PQXI01000107">
    <property type="protein sequence ID" value="TGO24264.1"/>
    <property type="molecule type" value="Genomic_DNA"/>
</dbReference>
<evidence type="ECO:0000313" key="2">
    <source>
        <dbReference type="Proteomes" id="UP000297910"/>
    </source>
</evidence>
<dbReference type="AlphaFoldDB" id="A0A4Z1FHD2"/>
<keyword evidence="2" id="KW-1185">Reference proteome</keyword>
<organism evidence="1 2">
    <name type="scientific">Botrytis paeoniae</name>
    <dbReference type="NCBI Taxonomy" id="278948"/>
    <lineage>
        <taxon>Eukaryota</taxon>
        <taxon>Fungi</taxon>
        <taxon>Dikarya</taxon>
        <taxon>Ascomycota</taxon>
        <taxon>Pezizomycotina</taxon>
        <taxon>Leotiomycetes</taxon>
        <taxon>Helotiales</taxon>
        <taxon>Sclerotiniaceae</taxon>
        <taxon>Botrytis</taxon>
    </lineage>
</organism>
<proteinExistence type="predicted"/>
<name>A0A4Z1FHD2_9HELO</name>
<evidence type="ECO:0000313" key="1">
    <source>
        <dbReference type="EMBL" id="TGO24264.1"/>
    </source>
</evidence>
<protein>
    <submittedName>
        <fullName evidence="1">Uncharacterized protein</fullName>
    </submittedName>
</protein>
<reference evidence="1 2" key="1">
    <citation type="submission" date="2017-12" db="EMBL/GenBank/DDBJ databases">
        <title>Comparative genomics of Botrytis spp.</title>
        <authorList>
            <person name="Valero-Jimenez C.A."/>
            <person name="Tapia P."/>
            <person name="Veloso J."/>
            <person name="Silva-Moreno E."/>
            <person name="Staats M."/>
            <person name="Valdes J.H."/>
            <person name="Van Kan J.A.L."/>
        </authorList>
    </citation>
    <scope>NUCLEOTIDE SEQUENCE [LARGE SCALE GENOMIC DNA]</scope>
    <source>
        <strain evidence="1 2">Bp0003</strain>
    </source>
</reference>
<sequence>MSKQSQEKNESTSYELMVGAEQDTAAKEYGKDINFSKGGRGNHLPSPHSHLKATQSLRIRKLIREYANINNKIISIPDLLGDGSLSCPSSHAHNHWSDFTRFRNILQSAYSLPLFTQKHTFHIDEERQSTPDPQKISQLWLLSVFTATCCGTPNGEVWHLKQFSS</sequence>
<comment type="caution">
    <text evidence="1">The sequence shown here is derived from an EMBL/GenBank/DDBJ whole genome shotgun (WGS) entry which is preliminary data.</text>
</comment>
<dbReference type="Proteomes" id="UP000297910">
    <property type="component" value="Unassembled WGS sequence"/>
</dbReference>
<accession>A0A4Z1FHD2</accession>
<gene>
    <name evidence="1" type="ORF">BPAE_0107g00110</name>
</gene>